<dbReference type="OrthoDB" id="1394818at2759"/>
<dbReference type="RefSeq" id="XP_033457258.1">
    <property type="nucleotide sequence ID" value="XM_033608677.1"/>
</dbReference>
<dbReference type="InterPro" id="IPR050216">
    <property type="entry name" value="LRR_domain-containing"/>
</dbReference>
<protein>
    <recommendedName>
        <fullName evidence="4">Disease resistance R13L4/SHOC-2-like LRR domain-containing protein</fullName>
    </recommendedName>
</protein>
<dbReference type="Proteomes" id="UP000504637">
    <property type="component" value="Unplaced"/>
</dbReference>
<evidence type="ECO:0000313" key="5">
    <source>
        <dbReference type="Proteomes" id="UP000504637"/>
    </source>
</evidence>
<name>A0A6J3M008_9PEZI</name>
<feature type="compositionally biased region" description="Polar residues" evidence="3">
    <location>
        <begin position="585"/>
        <end position="596"/>
    </location>
</feature>
<gene>
    <name evidence="6" type="ORF">K489DRAFT_49653</name>
</gene>
<dbReference type="InterPro" id="IPR055414">
    <property type="entry name" value="LRR_R13L4/SHOC2-like"/>
</dbReference>
<dbReference type="Pfam" id="PF10428">
    <property type="entry name" value="SOG2"/>
    <property type="match status" value="1"/>
</dbReference>
<dbReference type="GO" id="GO:0005737">
    <property type="term" value="C:cytoplasm"/>
    <property type="evidence" value="ECO:0007669"/>
    <property type="project" value="TreeGrafter"/>
</dbReference>
<feature type="region of interest" description="Disordered" evidence="3">
    <location>
        <begin position="225"/>
        <end position="411"/>
    </location>
</feature>
<dbReference type="AlphaFoldDB" id="A0A6J3M008"/>
<evidence type="ECO:0000313" key="6">
    <source>
        <dbReference type="RefSeq" id="XP_033457258.1"/>
    </source>
</evidence>
<dbReference type="SUPFAM" id="SSF52075">
    <property type="entry name" value="Outer arm dynein light chain 1"/>
    <property type="match status" value="1"/>
</dbReference>
<feature type="compositionally biased region" description="Low complexity" evidence="3">
    <location>
        <begin position="384"/>
        <end position="405"/>
    </location>
</feature>
<evidence type="ECO:0000256" key="3">
    <source>
        <dbReference type="SAM" id="MobiDB-lite"/>
    </source>
</evidence>
<accession>A0A6J3M008</accession>
<evidence type="ECO:0000256" key="1">
    <source>
        <dbReference type="ARBA" id="ARBA00022614"/>
    </source>
</evidence>
<evidence type="ECO:0000256" key="2">
    <source>
        <dbReference type="ARBA" id="ARBA00022737"/>
    </source>
</evidence>
<reference evidence="6" key="3">
    <citation type="submission" date="2025-08" db="UniProtKB">
        <authorList>
            <consortium name="RefSeq"/>
        </authorList>
    </citation>
    <scope>IDENTIFICATION</scope>
    <source>
        <strain evidence="6">CBS 342.82</strain>
    </source>
</reference>
<feature type="region of interest" description="Disordered" evidence="3">
    <location>
        <begin position="1"/>
        <end position="21"/>
    </location>
</feature>
<reference evidence="6" key="2">
    <citation type="submission" date="2020-04" db="EMBL/GenBank/DDBJ databases">
        <authorList>
            <consortium name="NCBI Genome Project"/>
        </authorList>
    </citation>
    <scope>NUCLEOTIDE SEQUENCE</scope>
    <source>
        <strain evidence="6">CBS 342.82</strain>
    </source>
</reference>
<dbReference type="InterPro" id="IPR019487">
    <property type="entry name" value="RAM_signalling_pathway_SOG2"/>
</dbReference>
<dbReference type="Pfam" id="PF23598">
    <property type="entry name" value="LRR_14"/>
    <property type="match status" value="1"/>
</dbReference>
<keyword evidence="5" id="KW-1185">Reference proteome</keyword>
<dbReference type="SMART" id="SM00369">
    <property type="entry name" value="LRR_TYP"/>
    <property type="match status" value="2"/>
</dbReference>
<dbReference type="GeneID" id="54366477"/>
<reference evidence="6" key="1">
    <citation type="submission" date="2020-01" db="EMBL/GenBank/DDBJ databases">
        <authorList>
            <consortium name="DOE Joint Genome Institute"/>
            <person name="Haridas S."/>
            <person name="Albert R."/>
            <person name="Binder M."/>
            <person name="Bloem J."/>
            <person name="Labutti K."/>
            <person name="Salamov A."/>
            <person name="Andreopoulos B."/>
            <person name="Baker S.E."/>
            <person name="Barry K."/>
            <person name="Bills G."/>
            <person name="Bluhm B.H."/>
            <person name="Cannon C."/>
            <person name="Castanera R."/>
            <person name="Culley D.E."/>
            <person name="Daum C."/>
            <person name="Ezra D."/>
            <person name="Gonzalez J.B."/>
            <person name="Henrissat B."/>
            <person name="Kuo A."/>
            <person name="Liang C."/>
            <person name="Lipzen A."/>
            <person name="Lutzoni F."/>
            <person name="Magnuson J."/>
            <person name="Mondo S."/>
            <person name="Nolan M."/>
            <person name="Ohm R."/>
            <person name="Pangilinan J."/>
            <person name="Park H.-J."/>
            <person name="Ramirez L."/>
            <person name="Alfaro M."/>
            <person name="Sun H."/>
            <person name="Tritt A."/>
            <person name="Yoshinaga Y."/>
            <person name="Zwiers L.-H."/>
            <person name="Turgeon B.G."/>
            <person name="Goodwin S.B."/>
            <person name="Spatafora J.W."/>
            <person name="Crous P.W."/>
            <person name="Grigoriev I.V."/>
        </authorList>
    </citation>
    <scope>NUCLEOTIDE SEQUENCE</scope>
    <source>
        <strain evidence="6">CBS 342.82</strain>
    </source>
</reference>
<dbReference type="PANTHER" id="PTHR48051">
    <property type="match status" value="1"/>
</dbReference>
<proteinExistence type="predicted"/>
<keyword evidence="2" id="KW-0677">Repeat</keyword>
<feature type="compositionally biased region" description="Polar residues" evidence="3">
    <location>
        <begin position="296"/>
        <end position="307"/>
    </location>
</feature>
<dbReference type="InterPro" id="IPR003591">
    <property type="entry name" value="Leu-rich_rpt_typical-subtyp"/>
</dbReference>
<feature type="domain" description="Disease resistance R13L4/SHOC-2-like LRR" evidence="4">
    <location>
        <begin position="97"/>
        <end position="175"/>
    </location>
</feature>
<evidence type="ECO:0000259" key="4">
    <source>
        <dbReference type="Pfam" id="PF23598"/>
    </source>
</evidence>
<feature type="compositionally biased region" description="Basic and acidic residues" evidence="3">
    <location>
        <begin position="225"/>
        <end position="234"/>
    </location>
</feature>
<sequence length="780" mass="87537">MATTDSPSYVRPDHAPPPMTPDEVIAYVKKELEADDERQAQISATELPHESQTGSTLDLSFKGIHSLPVEVVLLIKDRVERLALSHNPSCILPSEVVRCDRLRYLNLRWNKLDRFPTVVLGLPKLEILDISKNDVVSIPEDINRMTSLKFLALERNQIKRLPVALGEMTNLAKLKFDDNPLEFPPEDVLQLPADTKATLGTEKEKELCLQVKKYLRLTSIREKMRVVSEDESSTHSESNVETPKPSRRGTTHGRFPVRPSMSGIDLPPEIVSHLDDSPPFADILPIKHYPTHSRKPSSNTLPPQRSVSAGIRSDPTEHGHISNRSESAVGFPTLRKRQGWMPPRSAQLGSVHELPIPDSTRPRQATSRQGNHSRYPSTASTANSLSSVGLGMSSSTTSLTSSFGSQHGHDATNQGQMRFHDKSQQIPHVIKAIRRALYMLNYLHQPIDDIARQLRGQTPKRSPLQRSLADAHAILAKLGKLMVGADRGMDDDPKANAALLQTLLHNCISALKLYASVVKEVKKSRRLTTLTVDHFHVRWILTVAHTTTLEILNACKMLGYPAATSQSRQDATPRVSQVWRKRADTPTSQKSTITRRTTTVSPIANRSVRSTRNAPLRALPPNNDENVPMPPLHPPHFAPRYEPPEISDQTRTHRSNTMRSLVSEGNGEDDVEKVFAQLQSCCQLAHRTLPRVRTDLLVKKRDAESMEQTVKVDIYTTAVAMCSNAIMRTEKILARLPQLRSQTEAVQMRPELWQMCDQFTAVRRPFFFPFLMIIIGWFSL</sequence>
<dbReference type="Gene3D" id="3.80.10.10">
    <property type="entry name" value="Ribonuclease Inhibitor"/>
    <property type="match status" value="1"/>
</dbReference>
<dbReference type="PANTHER" id="PTHR48051:SF1">
    <property type="entry name" value="RAS SUPPRESSOR PROTEIN 1"/>
    <property type="match status" value="1"/>
</dbReference>
<feature type="region of interest" description="Disordered" evidence="3">
    <location>
        <begin position="566"/>
        <end position="596"/>
    </location>
</feature>
<feature type="compositionally biased region" description="Polar residues" evidence="3">
    <location>
        <begin position="362"/>
        <end position="383"/>
    </location>
</feature>
<keyword evidence="1" id="KW-0433">Leucine-rich repeat</keyword>
<dbReference type="InterPro" id="IPR032675">
    <property type="entry name" value="LRR_dom_sf"/>
</dbReference>
<organism evidence="6">
    <name type="scientific">Dissoconium aciculare CBS 342.82</name>
    <dbReference type="NCBI Taxonomy" id="1314786"/>
    <lineage>
        <taxon>Eukaryota</taxon>
        <taxon>Fungi</taxon>
        <taxon>Dikarya</taxon>
        <taxon>Ascomycota</taxon>
        <taxon>Pezizomycotina</taxon>
        <taxon>Dothideomycetes</taxon>
        <taxon>Dothideomycetidae</taxon>
        <taxon>Mycosphaerellales</taxon>
        <taxon>Dissoconiaceae</taxon>
        <taxon>Dissoconium</taxon>
    </lineage>
</organism>